<dbReference type="Proteomes" id="UP000183410">
    <property type="component" value="Unassembled WGS sequence"/>
</dbReference>
<dbReference type="OrthoDB" id="2200065at2"/>
<reference evidence="3" key="1">
    <citation type="submission" date="2016-10" db="EMBL/GenBank/DDBJ databases">
        <authorList>
            <person name="Varghese N."/>
            <person name="Submissions S."/>
        </authorList>
    </citation>
    <scope>NUCLEOTIDE SEQUENCE [LARGE SCALE GENOMIC DNA]</scope>
    <source>
        <strain evidence="3">CGMCC 1.10223</strain>
    </source>
</reference>
<feature type="transmembrane region" description="Helical" evidence="1">
    <location>
        <begin position="7"/>
        <end position="30"/>
    </location>
</feature>
<keyword evidence="1" id="KW-0472">Membrane</keyword>
<gene>
    <name evidence="2" type="ORF">SAMN04487969_110161</name>
</gene>
<keyword evidence="1" id="KW-0812">Transmembrane</keyword>
<evidence type="ECO:0000256" key="1">
    <source>
        <dbReference type="SAM" id="Phobius"/>
    </source>
</evidence>
<protein>
    <submittedName>
        <fullName evidence="2">Uncharacterized protein</fullName>
    </submittedName>
</protein>
<dbReference type="RefSeq" id="WP_046229043.1">
    <property type="nucleotide sequence ID" value="NZ_FONN01000010.1"/>
</dbReference>
<dbReference type="AlphaFoldDB" id="A0A1I2EZV8"/>
<keyword evidence="3" id="KW-1185">Reference proteome</keyword>
<organism evidence="2 3">
    <name type="scientific">Paenibacillus algorifonticola</name>
    <dbReference type="NCBI Taxonomy" id="684063"/>
    <lineage>
        <taxon>Bacteria</taxon>
        <taxon>Bacillati</taxon>
        <taxon>Bacillota</taxon>
        <taxon>Bacilli</taxon>
        <taxon>Bacillales</taxon>
        <taxon>Paenibacillaceae</taxon>
        <taxon>Paenibacillus</taxon>
    </lineage>
</organism>
<name>A0A1I2EZV8_9BACL</name>
<dbReference type="EMBL" id="FONN01000010">
    <property type="protein sequence ID" value="SFE98127.1"/>
    <property type="molecule type" value="Genomic_DNA"/>
</dbReference>
<accession>A0A1I2EZV8</accession>
<evidence type="ECO:0000313" key="2">
    <source>
        <dbReference type="EMBL" id="SFE98127.1"/>
    </source>
</evidence>
<sequence>MKNKKSIFLIIAAVFILWNVGWFIAVNVIYNKYTVPIPKFHGVYMKEEEGYIYNVKKPGYLRLTGNLGVAKADSFNGLIIWPLLFGGYEYGLRFQGVNGEVYEILVDKNLNPINNDDESALKAMEENEVQIQELVSRAQRMWNLEFNEAS</sequence>
<keyword evidence="1" id="KW-1133">Transmembrane helix</keyword>
<proteinExistence type="predicted"/>
<evidence type="ECO:0000313" key="3">
    <source>
        <dbReference type="Proteomes" id="UP000183410"/>
    </source>
</evidence>